<organism evidence="2 3">
    <name type="scientific">Thlaspi arvense</name>
    <name type="common">Field penny-cress</name>
    <dbReference type="NCBI Taxonomy" id="13288"/>
    <lineage>
        <taxon>Eukaryota</taxon>
        <taxon>Viridiplantae</taxon>
        <taxon>Streptophyta</taxon>
        <taxon>Embryophyta</taxon>
        <taxon>Tracheophyta</taxon>
        <taxon>Spermatophyta</taxon>
        <taxon>Magnoliopsida</taxon>
        <taxon>eudicotyledons</taxon>
        <taxon>Gunneridae</taxon>
        <taxon>Pentapetalae</taxon>
        <taxon>rosids</taxon>
        <taxon>malvids</taxon>
        <taxon>Brassicales</taxon>
        <taxon>Brassicaceae</taxon>
        <taxon>Thlaspideae</taxon>
        <taxon>Thlaspi</taxon>
    </lineage>
</organism>
<feature type="domain" description="Sm" evidence="1">
    <location>
        <begin position="26"/>
        <end position="64"/>
    </location>
</feature>
<protein>
    <recommendedName>
        <fullName evidence="1">Sm domain-containing protein</fullName>
    </recommendedName>
</protein>
<gene>
    <name evidence="2" type="ORF">TAV2_LOCUS15510</name>
</gene>
<evidence type="ECO:0000313" key="2">
    <source>
        <dbReference type="EMBL" id="CAH2065604.1"/>
    </source>
</evidence>
<dbReference type="Gene3D" id="2.30.30.100">
    <property type="match status" value="1"/>
</dbReference>
<accession>A0AAU9SGN8</accession>
<sequence>VFELLPWRQLLDSSHWSISLFRASILAKENTFQGVLKGFDQATNIILDESHERVFSTKCGIVDSHYRYGNGAYSETELVLNFVFIKRRKGFTPVCFLFCTKSMSGHVDIELDHPSWKGYVFIMTQPWSFLA</sequence>
<reference evidence="2 3" key="1">
    <citation type="submission" date="2022-03" db="EMBL/GenBank/DDBJ databases">
        <authorList>
            <person name="Nunn A."/>
            <person name="Chopra R."/>
            <person name="Nunn A."/>
            <person name="Contreras Garrido A."/>
        </authorList>
    </citation>
    <scope>NUCLEOTIDE SEQUENCE [LARGE SCALE GENOMIC DNA]</scope>
</reference>
<dbReference type="EMBL" id="OU466861">
    <property type="protein sequence ID" value="CAH2065604.1"/>
    <property type="molecule type" value="Genomic_DNA"/>
</dbReference>
<dbReference type="Pfam" id="PF01423">
    <property type="entry name" value="LSM"/>
    <property type="match status" value="1"/>
</dbReference>
<dbReference type="AlphaFoldDB" id="A0AAU9SGN8"/>
<name>A0AAU9SGN8_THLAR</name>
<evidence type="ECO:0000313" key="3">
    <source>
        <dbReference type="Proteomes" id="UP000836841"/>
    </source>
</evidence>
<evidence type="ECO:0000259" key="1">
    <source>
        <dbReference type="Pfam" id="PF01423"/>
    </source>
</evidence>
<keyword evidence="3" id="KW-1185">Reference proteome</keyword>
<dbReference type="InterPro" id="IPR010920">
    <property type="entry name" value="LSM_dom_sf"/>
</dbReference>
<dbReference type="SUPFAM" id="SSF50182">
    <property type="entry name" value="Sm-like ribonucleoproteins"/>
    <property type="match status" value="1"/>
</dbReference>
<proteinExistence type="predicted"/>
<dbReference type="Proteomes" id="UP000836841">
    <property type="component" value="Chromosome 5"/>
</dbReference>
<feature type="non-terminal residue" evidence="2">
    <location>
        <position position="131"/>
    </location>
</feature>
<dbReference type="InterPro" id="IPR001163">
    <property type="entry name" value="Sm_dom_euk/arc"/>
</dbReference>